<dbReference type="OrthoDB" id="123971at2759"/>
<protein>
    <submittedName>
        <fullName evidence="5">PDZ domain-containing protein</fullName>
    </submittedName>
</protein>
<accession>A0A454XW64</accession>
<accession>A0A8R1YAU5</accession>
<reference evidence="5" key="2">
    <citation type="submission" date="2022-06" db="UniProtKB">
        <authorList>
            <consortium name="EnsemblMetazoa"/>
        </authorList>
    </citation>
    <scope>IDENTIFICATION</scope>
    <source>
        <strain evidence="5">PS312</strain>
    </source>
</reference>
<proteinExistence type="predicted"/>
<evidence type="ECO:0000256" key="3">
    <source>
        <dbReference type="SAM" id="MobiDB-lite"/>
    </source>
</evidence>
<organism evidence="5 6">
    <name type="scientific">Pristionchus pacificus</name>
    <name type="common">Parasitic nematode worm</name>
    <dbReference type="NCBI Taxonomy" id="54126"/>
    <lineage>
        <taxon>Eukaryota</taxon>
        <taxon>Metazoa</taxon>
        <taxon>Ecdysozoa</taxon>
        <taxon>Nematoda</taxon>
        <taxon>Chromadorea</taxon>
        <taxon>Rhabditida</taxon>
        <taxon>Rhabditina</taxon>
        <taxon>Diplogasteromorpha</taxon>
        <taxon>Diplogasteroidea</taxon>
        <taxon>Neodiplogasteridae</taxon>
        <taxon>Pristionchus</taxon>
    </lineage>
</organism>
<dbReference type="SMART" id="SM00228">
    <property type="entry name" value="PDZ"/>
    <property type="match status" value="1"/>
</dbReference>
<dbReference type="SUPFAM" id="SSF50156">
    <property type="entry name" value="PDZ domain-like"/>
    <property type="match status" value="1"/>
</dbReference>
<evidence type="ECO:0000256" key="4">
    <source>
        <dbReference type="SAM" id="Phobius"/>
    </source>
</evidence>
<dbReference type="PROSITE" id="PS50106">
    <property type="entry name" value="PDZ"/>
    <property type="match status" value="1"/>
</dbReference>
<keyword evidence="6" id="KW-1185">Reference proteome</keyword>
<dbReference type="InterPro" id="IPR051067">
    <property type="entry name" value="NHER"/>
</dbReference>
<dbReference type="PANTHER" id="PTHR14191:SF3">
    <property type="entry name" value="NA(+)_H(+) EXCHANGE REGULATORY COFACTOR-LIKE PROTEIN NRFL-1"/>
    <property type="match status" value="1"/>
</dbReference>
<keyword evidence="2" id="KW-0175">Coiled coil</keyword>
<evidence type="ECO:0000313" key="6">
    <source>
        <dbReference type="Proteomes" id="UP000005239"/>
    </source>
</evidence>
<keyword evidence="1" id="KW-0677">Repeat</keyword>
<gene>
    <name evidence="5" type="primary">WBGene00094749</name>
</gene>
<sequence length="414" mass="46758">MTTRTGNSNEYASDEDSVVGSFEQIDVDSDNEIVQRGKEVDEDANILEDICSEPESDFVQRIHGEDGQLVHKEDFGVEIATDDDAYEEEVAEKGGYHVDGEDALDSEFVIEKMDDMVVDMDISEEEDELELDVTQETEGEEEEELERTAIVIEEEREKKDNRKKEKKEKKAKSVEIFDIIVFLVLMCGASYMSVLCLGPPTPSSTANAAIEGSTLEMVSLPLEVVRLLKEDSRMNEELKKRLSEAEEELEQMKKELERPSRYPTAEEIATAHVRQSRDAFLSMVRKLNGTLHRKIIDKMNRSPDCLDVVIIVFWAVAVYNIVVNEMDRRRARTIGEIVLSKNKSGFGFALKGRTVYKIVEDGNAKASELRVGDKIIRLNGENVEKMSAKEIGDKIGATDKVTLHVRKNPMIRAN</sequence>
<feature type="compositionally biased region" description="Acidic residues" evidence="3">
    <location>
        <begin position="126"/>
        <end position="145"/>
    </location>
</feature>
<dbReference type="GO" id="GO:0016324">
    <property type="term" value="C:apical plasma membrane"/>
    <property type="evidence" value="ECO:0000318"/>
    <property type="project" value="GO_Central"/>
</dbReference>
<dbReference type="Pfam" id="PF00595">
    <property type="entry name" value="PDZ"/>
    <property type="match status" value="1"/>
</dbReference>
<dbReference type="Gene3D" id="2.30.42.10">
    <property type="match status" value="1"/>
</dbReference>
<feature type="region of interest" description="Disordered" evidence="3">
    <location>
        <begin position="126"/>
        <end position="146"/>
    </location>
</feature>
<dbReference type="EnsemblMetazoa" id="PPA05195.1">
    <property type="protein sequence ID" value="PPA05195.1"/>
    <property type="gene ID" value="WBGene00094749"/>
</dbReference>
<feature type="transmembrane region" description="Helical" evidence="4">
    <location>
        <begin position="306"/>
        <end position="323"/>
    </location>
</feature>
<dbReference type="InterPro" id="IPR001478">
    <property type="entry name" value="PDZ"/>
</dbReference>
<keyword evidence="4" id="KW-0812">Transmembrane</keyword>
<dbReference type="AlphaFoldDB" id="A0A454XW64"/>
<keyword evidence="4" id="KW-0472">Membrane</keyword>
<evidence type="ECO:0000256" key="2">
    <source>
        <dbReference type="SAM" id="Coils"/>
    </source>
</evidence>
<evidence type="ECO:0000256" key="1">
    <source>
        <dbReference type="ARBA" id="ARBA00022737"/>
    </source>
</evidence>
<dbReference type="InterPro" id="IPR036034">
    <property type="entry name" value="PDZ_sf"/>
</dbReference>
<reference evidence="6" key="1">
    <citation type="journal article" date="2008" name="Nat. Genet.">
        <title>The Pristionchus pacificus genome provides a unique perspective on nematode lifestyle and parasitism.</title>
        <authorList>
            <person name="Dieterich C."/>
            <person name="Clifton S.W."/>
            <person name="Schuster L.N."/>
            <person name="Chinwalla A."/>
            <person name="Delehaunty K."/>
            <person name="Dinkelacker I."/>
            <person name="Fulton L."/>
            <person name="Fulton R."/>
            <person name="Godfrey J."/>
            <person name="Minx P."/>
            <person name="Mitreva M."/>
            <person name="Roeseler W."/>
            <person name="Tian H."/>
            <person name="Witte H."/>
            <person name="Yang S.P."/>
            <person name="Wilson R.K."/>
            <person name="Sommer R.J."/>
        </authorList>
    </citation>
    <scope>NUCLEOTIDE SEQUENCE [LARGE SCALE GENOMIC DNA]</scope>
    <source>
        <strain evidence="6">PS312</strain>
    </source>
</reference>
<dbReference type="GO" id="GO:0043495">
    <property type="term" value="F:protein-membrane adaptor activity"/>
    <property type="evidence" value="ECO:0000318"/>
    <property type="project" value="GO_Central"/>
</dbReference>
<keyword evidence="4" id="KW-1133">Transmembrane helix</keyword>
<evidence type="ECO:0000313" key="5">
    <source>
        <dbReference type="EnsemblMetazoa" id="PPA05195.1"/>
    </source>
</evidence>
<feature type="coiled-coil region" evidence="2">
    <location>
        <begin position="228"/>
        <end position="262"/>
    </location>
</feature>
<dbReference type="PANTHER" id="PTHR14191">
    <property type="entry name" value="PDZ DOMAIN CONTAINING PROTEIN"/>
    <property type="match status" value="1"/>
</dbReference>
<dbReference type="GO" id="GO:0072659">
    <property type="term" value="P:protein localization to plasma membrane"/>
    <property type="evidence" value="ECO:0000318"/>
    <property type="project" value="GO_Central"/>
</dbReference>
<name>A0A454XW64_PRIPA</name>
<dbReference type="Proteomes" id="UP000005239">
    <property type="component" value="Unassembled WGS sequence"/>
</dbReference>
<feature type="transmembrane region" description="Helical" evidence="4">
    <location>
        <begin position="176"/>
        <end position="194"/>
    </location>
</feature>